<dbReference type="EMBL" id="AUPC02000136">
    <property type="protein sequence ID" value="POG69417.1"/>
    <property type="molecule type" value="Genomic_DNA"/>
</dbReference>
<sequence>MLLVIEIPTIKFLSRLLLRLTGPFMHYCANITITQICMNLHFDYYHCIRHKIKHP</sequence>
<keyword evidence="2" id="KW-1185">Reference proteome</keyword>
<proteinExistence type="predicted"/>
<comment type="caution">
    <text evidence="1">The sequence shown here is derived from an EMBL/GenBank/DDBJ whole genome shotgun (WGS) entry which is preliminary data.</text>
</comment>
<reference evidence="1 2" key="1">
    <citation type="journal article" date="2013" name="Proc. Natl. Acad. Sci. U.S.A.">
        <title>Genome of an arbuscular mycorrhizal fungus provides insight into the oldest plant symbiosis.</title>
        <authorList>
            <person name="Tisserant E."/>
            <person name="Malbreil M."/>
            <person name="Kuo A."/>
            <person name="Kohler A."/>
            <person name="Symeonidi A."/>
            <person name="Balestrini R."/>
            <person name="Charron P."/>
            <person name="Duensing N."/>
            <person name="Frei Dit Frey N."/>
            <person name="Gianinazzi-Pearson V."/>
            <person name="Gilbert L.B."/>
            <person name="Handa Y."/>
            <person name="Herr J.R."/>
            <person name="Hijri M."/>
            <person name="Koul R."/>
            <person name="Kawaguchi M."/>
            <person name="Krajinski F."/>
            <person name="Lammers P.J."/>
            <person name="Masclaux F.G."/>
            <person name="Murat C."/>
            <person name="Morin E."/>
            <person name="Ndikumana S."/>
            <person name="Pagni M."/>
            <person name="Petitpierre D."/>
            <person name="Requena N."/>
            <person name="Rosikiewicz P."/>
            <person name="Riley R."/>
            <person name="Saito K."/>
            <person name="San Clemente H."/>
            <person name="Shapiro H."/>
            <person name="van Tuinen D."/>
            <person name="Becard G."/>
            <person name="Bonfante P."/>
            <person name="Paszkowski U."/>
            <person name="Shachar-Hill Y.Y."/>
            <person name="Tuskan G.A."/>
            <person name="Young P.W."/>
            <person name="Sanders I.R."/>
            <person name="Henrissat B."/>
            <person name="Rensing S.A."/>
            <person name="Grigoriev I.V."/>
            <person name="Corradi N."/>
            <person name="Roux C."/>
            <person name="Martin F."/>
        </authorList>
    </citation>
    <scope>NUCLEOTIDE SEQUENCE [LARGE SCALE GENOMIC DNA]</scope>
    <source>
        <strain evidence="1 2">DAOM 197198</strain>
    </source>
</reference>
<protein>
    <submittedName>
        <fullName evidence="1">Uncharacterized protein</fullName>
    </submittedName>
</protein>
<evidence type="ECO:0000313" key="1">
    <source>
        <dbReference type="EMBL" id="POG69417.1"/>
    </source>
</evidence>
<reference evidence="1 2" key="2">
    <citation type="journal article" date="2018" name="New Phytol.">
        <title>High intraspecific genome diversity in the model arbuscular mycorrhizal symbiont Rhizophagus irregularis.</title>
        <authorList>
            <person name="Chen E.C.H."/>
            <person name="Morin E."/>
            <person name="Beaudet D."/>
            <person name="Noel J."/>
            <person name="Yildirir G."/>
            <person name="Ndikumana S."/>
            <person name="Charron P."/>
            <person name="St-Onge C."/>
            <person name="Giorgi J."/>
            <person name="Kruger M."/>
            <person name="Marton T."/>
            <person name="Ropars J."/>
            <person name="Grigoriev I.V."/>
            <person name="Hainaut M."/>
            <person name="Henrissat B."/>
            <person name="Roux C."/>
            <person name="Martin F."/>
            <person name="Corradi N."/>
        </authorList>
    </citation>
    <scope>NUCLEOTIDE SEQUENCE [LARGE SCALE GENOMIC DNA]</scope>
    <source>
        <strain evidence="1 2">DAOM 197198</strain>
    </source>
</reference>
<dbReference type="AlphaFoldDB" id="A0A2P4PVJ1"/>
<dbReference type="Proteomes" id="UP000018888">
    <property type="component" value="Unassembled WGS sequence"/>
</dbReference>
<evidence type="ECO:0000313" key="2">
    <source>
        <dbReference type="Proteomes" id="UP000018888"/>
    </source>
</evidence>
<name>A0A2P4PVJ1_RHIID</name>
<gene>
    <name evidence="1" type="ORF">GLOIN_2v1627547</name>
</gene>
<organism evidence="1 2">
    <name type="scientific">Rhizophagus irregularis (strain DAOM 181602 / DAOM 197198 / MUCL 43194)</name>
    <name type="common">Arbuscular mycorrhizal fungus</name>
    <name type="synonym">Glomus intraradices</name>
    <dbReference type="NCBI Taxonomy" id="747089"/>
    <lineage>
        <taxon>Eukaryota</taxon>
        <taxon>Fungi</taxon>
        <taxon>Fungi incertae sedis</taxon>
        <taxon>Mucoromycota</taxon>
        <taxon>Glomeromycotina</taxon>
        <taxon>Glomeromycetes</taxon>
        <taxon>Glomerales</taxon>
        <taxon>Glomeraceae</taxon>
        <taxon>Rhizophagus</taxon>
    </lineage>
</organism>
<accession>A0A2P4PVJ1</accession>